<protein>
    <submittedName>
        <fullName evidence="2">Uncharacterized protein</fullName>
    </submittedName>
</protein>
<dbReference type="KEGG" id="nps:KRR39_10140"/>
<evidence type="ECO:0000256" key="1">
    <source>
        <dbReference type="SAM" id="MobiDB-lite"/>
    </source>
</evidence>
<dbReference type="Proteomes" id="UP000683575">
    <property type="component" value="Chromosome"/>
</dbReference>
<sequence length="131" mass="14245">MTPQDDQSSGSRESVTDVTRPDPAAADAVGSERPDTSASGTAGTGQLVPEEAVIDLRARWEAIQQGFVDDPRSAVSDADKLVGEVLQKLSATFESQHRELEGQWAEGEPSTEDLRGALQRYRDFFQRLLAI</sequence>
<dbReference type="AlphaFoldDB" id="A0A975T387"/>
<keyword evidence="3" id="KW-1185">Reference proteome</keyword>
<reference evidence="2" key="1">
    <citation type="submission" date="2021-06" db="EMBL/GenBank/DDBJ databases">
        <title>Complete genome sequence of Nocardioides sp. G188.</title>
        <authorList>
            <person name="Im W.-T."/>
        </authorList>
    </citation>
    <scope>NUCLEOTIDE SEQUENCE</scope>
    <source>
        <strain evidence="2">G188</strain>
    </source>
</reference>
<dbReference type="RefSeq" id="WP_216941899.1">
    <property type="nucleotide sequence ID" value="NZ_CP077062.1"/>
</dbReference>
<proteinExistence type="predicted"/>
<gene>
    <name evidence="2" type="ORF">KRR39_10140</name>
</gene>
<name>A0A975T387_9ACTN</name>
<dbReference type="EMBL" id="CP077062">
    <property type="protein sequence ID" value="QWZ10053.1"/>
    <property type="molecule type" value="Genomic_DNA"/>
</dbReference>
<organism evidence="2 3">
    <name type="scientific">Nocardioides panacis</name>
    <dbReference type="NCBI Taxonomy" id="2849501"/>
    <lineage>
        <taxon>Bacteria</taxon>
        <taxon>Bacillati</taxon>
        <taxon>Actinomycetota</taxon>
        <taxon>Actinomycetes</taxon>
        <taxon>Propionibacteriales</taxon>
        <taxon>Nocardioidaceae</taxon>
        <taxon>Nocardioides</taxon>
    </lineage>
</organism>
<evidence type="ECO:0000313" key="3">
    <source>
        <dbReference type="Proteomes" id="UP000683575"/>
    </source>
</evidence>
<evidence type="ECO:0000313" key="2">
    <source>
        <dbReference type="EMBL" id="QWZ10053.1"/>
    </source>
</evidence>
<accession>A0A975T387</accession>
<feature type="compositionally biased region" description="Polar residues" evidence="1">
    <location>
        <begin position="1"/>
        <end position="17"/>
    </location>
</feature>
<feature type="region of interest" description="Disordered" evidence="1">
    <location>
        <begin position="1"/>
        <end position="48"/>
    </location>
</feature>